<reference evidence="3" key="1">
    <citation type="journal article" date="2019" name="Int. J. Syst. Evol. Microbiol.">
        <title>The Global Catalogue of Microorganisms (GCM) 10K type strain sequencing project: providing services to taxonomists for standard genome sequencing and annotation.</title>
        <authorList>
            <consortium name="The Broad Institute Genomics Platform"/>
            <consortium name="The Broad Institute Genome Sequencing Center for Infectious Disease"/>
            <person name="Wu L."/>
            <person name="Ma J."/>
        </authorList>
    </citation>
    <scope>NUCLEOTIDE SEQUENCE [LARGE SCALE GENOMIC DNA]</scope>
    <source>
        <strain evidence="3">NBRC 110044</strain>
    </source>
</reference>
<dbReference type="InterPro" id="IPR009875">
    <property type="entry name" value="PilZ_domain"/>
</dbReference>
<organism evidence="2 3">
    <name type="scientific">Chitinimonas prasina</name>
    <dbReference type="NCBI Taxonomy" id="1434937"/>
    <lineage>
        <taxon>Bacteria</taxon>
        <taxon>Pseudomonadati</taxon>
        <taxon>Pseudomonadota</taxon>
        <taxon>Betaproteobacteria</taxon>
        <taxon>Neisseriales</taxon>
        <taxon>Chitinibacteraceae</taxon>
        <taxon>Chitinimonas</taxon>
    </lineage>
</organism>
<comment type="caution">
    <text evidence="2">The sequence shown here is derived from an EMBL/GenBank/DDBJ whole genome shotgun (WGS) entry which is preliminary data.</text>
</comment>
<proteinExistence type="predicted"/>
<protein>
    <submittedName>
        <fullName evidence="2">Type IV pilus biogenesis protein PilZ</fullName>
    </submittedName>
</protein>
<feature type="domain" description="PilZ" evidence="1">
    <location>
        <begin position="19"/>
        <end position="109"/>
    </location>
</feature>
<dbReference type="EMBL" id="BSOG01000002">
    <property type="protein sequence ID" value="GLR13553.1"/>
    <property type="molecule type" value="Genomic_DNA"/>
</dbReference>
<evidence type="ECO:0000313" key="3">
    <source>
        <dbReference type="Proteomes" id="UP001156706"/>
    </source>
</evidence>
<evidence type="ECO:0000313" key="2">
    <source>
        <dbReference type="EMBL" id="GLR13553.1"/>
    </source>
</evidence>
<evidence type="ECO:0000259" key="1">
    <source>
        <dbReference type="Pfam" id="PF07238"/>
    </source>
</evidence>
<keyword evidence="3" id="KW-1185">Reference proteome</keyword>
<dbReference type="RefSeq" id="WP_284196652.1">
    <property type="nucleotide sequence ID" value="NZ_BSOG01000002.1"/>
</dbReference>
<accession>A0ABQ5YIP8</accession>
<gene>
    <name evidence="2" type="ORF">GCM10007907_23430</name>
</gene>
<name>A0ABQ5YIP8_9NEIS</name>
<dbReference type="Proteomes" id="UP001156706">
    <property type="component" value="Unassembled WGS sequence"/>
</dbReference>
<dbReference type="Pfam" id="PF07238">
    <property type="entry name" value="PilZ"/>
    <property type="match status" value="1"/>
</dbReference>
<sequence length="125" mass="13013">MSEAPKPAAPAAPRAGGVLSLSIKEKAGLFAAYMPFLRGGGIFIPTAKAYTIGDEVFMLLQLMDDPAKIAVSGKVAWITPAGAHGNRTQGVGVQFSDNEAGQQARNKIEGMLGGALQSNRTTHTM</sequence>
<dbReference type="Gene3D" id="2.40.10.220">
    <property type="entry name" value="predicted glycosyltransferase like domains"/>
    <property type="match status" value="1"/>
</dbReference>